<dbReference type="EMBL" id="CAADFV010000032">
    <property type="protein sequence ID" value="VFK55741.1"/>
    <property type="molecule type" value="Genomic_DNA"/>
</dbReference>
<dbReference type="AlphaFoldDB" id="A0A450ZJG6"/>
<feature type="domain" description="TIR" evidence="1">
    <location>
        <begin position="129"/>
        <end position="270"/>
    </location>
</feature>
<name>A0A450ZJG6_9GAMM</name>
<dbReference type="SUPFAM" id="SSF52200">
    <property type="entry name" value="Toll/Interleukin receptor TIR domain"/>
    <property type="match status" value="1"/>
</dbReference>
<dbReference type="Pfam" id="PF13676">
    <property type="entry name" value="TIR_2"/>
    <property type="match status" value="1"/>
</dbReference>
<reference evidence="2" key="1">
    <citation type="submission" date="2019-02" db="EMBL/GenBank/DDBJ databases">
        <authorList>
            <person name="Gruber-Vodicka R. H."/>
            <person name="Seah K. B. B."/>
        </authorList>
    </citation>
    <scope>NUCLEOTIDE SEQUENCE</scope>
    <source>
        <strain evidence="3">BECK_BY2</strain>
        <strain evidence="2">BECK_BY3</strain>
    </source>
</reference>
<evidence type="ECO:0000313" key="2">
    <source>
        <dbReference type="EMBL" id="VFK53897.1"/>
    </source>
</evidence>
<dbReference type="GO" id="GO:0007165">
    <property type="term" value="P:signal transduction"/>
    <property type="evidence" value="ECO:0007669"/>
    <property type="project" value="InterPro"/>
</dbReference>
<dbReference type="Gene3D" id="3.40.50.10140">
    <property type="entry name" value="Toll/interleukin-1 receptor homology (TIR) domain"/>
    <property type="match status" value="1"/>
</dbReference>
<dbReference type="InterPro" id="IPR000157">
    <property type="entry name" value="TIR_dom"/>
</dbReference>
<organism evidence="2">
    <name type="scientific">Candidatus Kentrum sp. TUN</name>
    <dbReference type="NCBI Taxonomy" id="2126343"/>
    <lineage>
        <taxon>Bacteria</taxon>
        <taxon>Pseudomonadati</taxon>
        <taxon>Pseudomonadota</taxon>
        <taxon>Gammaproteobacteria</taxon>
        <taxon>Candidatus Kentrum</taxon>
    </lineage>
</organism>
<accession>A0A450ZJG6</accession>
<evidence type="ECO:0000313" key="3">
    <source>
        <dbReference type="EMBL" id="VFK55741.1"/>
    </source>
</evidence>
<sequence length="383" mass="42460">MTSLYTLVLLGSPSDAQVKELGQLVSQAVQPFGLNLGREIAWSVCPESFKVDQQKTIAAVFFGGRDAPQTNLHDLLRDAVPVLPVVSDLKEASKEIPEVLRSYNYLSFNDGGAQRIATALLECVGLLPRQRRIFLSYRRDEARQAALQLFDALSSRLFDVFLDTHGVAPAENFQEILWHQLCDSDVLVMLNTPNYFESRWTSAEFGRALAKNISVLCVGWPETTSSERTATAIHERLLPEEITGTGQLVAEAITRICSRLEIVRSQSRALHNRNLISNLQCEVERIGGGVTGFGPKNAMYIRLPNNENLVIYPTMGVPTSTNLHDAAMNTPADSVAVVYDHVGLNPTWVAHLDWLGRHIKPPEKKVGFIKATEAAWQLADWGN</sequence>
<dbReference type="PROSITE" id="PS50104">
    <property type="entry name" value="TIR"/>
    <property type="match status" value="1"/>
</dbReference>
<dbReference type="EMBL" id="CAADFY010000031">
    <property type="protein sequence ID" value="VFK53897.1"/>
    <property type="molecule type" value="Genomic_DNA"/>
</dbReference>
<gene>
    <name evidence="3" type="ORF">BECKTUN1418E_GA0071001_103219</name>
    <name evidence="2" type="ORF">BECKTUN1418F_GA0071002_103119</name>
</gene>
<evidence type="ECO:0000259" key="1">
    <source>
        <dbReference type="PROSITE" id="PS50104"/>
    </source>
</evidence>
<protein>
    <submittedName>
        <fullName evidence="2">TIR domain-containing protein</fullName>
    </submittedName>
</protein>
<proteinExistence type="predicted"/>
<dbReference type="InterPro" id="IPR035897">
    <property type="entry name" value="Toll_tir_struct_dom_sf"/>
</dbReference>